<dbReference type="GO" id="GO:0005506">
    <property type="term" value="F:iron ion binding"/>
    <property type="evidence" value="ECO:0007669"/>
    <property type="project" value="InterPro"/>
</dbReference>
<dbReference type="InterPro" id="IPR001128">
    <property type="entry name" value="Cyt_P450"/>
</dbReference>
<evidence type="ECO:0000256" key="5">
    <source>
        <dbReference type="ARBA" id="ARBA00022723"/>
    </source>
</evidence>
<dbReference type="PANTHER" id="PTHR24282:SF247">
    <property type="entry name" value="11-OXO-BETA-AMYRIN 30-OXIDASE-LIKE"/>
    <property type="match status" value="1"/>
</dbReference>
<dbReference type="GO" id="GO:0020037">
    <property type="term" value="F:heme binding"/>
    <property type="evidence" value="ECO:0007669"/>
    <property type="project" value="InterPro"/>
</dbReference>
<dbReference type="EMBL" id="MVGT01004338">
    <property type="protein sequence ID" value="OVA00334.1"/>
    <property type="molecule type" value="Genomic_DNA"/>
</dbReference>
<dbReference type="Gene3D" id="1.10.630.10">
    <property type="entry name" value="Cytochrome P450"/>
    <property type="match status" value="1"/>
</dbReference>
<comment type="cofactor">
    <cofactor evidence="11">
        <name>heme</name>
        <dbReference type="ChEBI" id="CHEBI:30413"/>
    </cofactor>
</comment>
<keyword evidence="7 12" id="KW-0560">Oxidoreductase</keyword>
<evidence type="ECO:0000256" key="13">
    <source>
        <dbReference type="SAM" id="Phobius"/>
    </source>
</evidence>
<dbReference type="GO" id="GO:0016705">
    <property type="term" value="F:oxidoreductase activity, acting on paired donors, with incorporation or reduction of molecular oxygen"/>
    <property type="evidence" value="ECO:0007669"/>
    <property type="project" value="InterPro"/>
</dbReference>
<dbReference type="PRINTS" id="PR00385">
    <property type="entry name" value="P450"/>
</dbReference>
<feature type="binding site" description="axial binding residue" evidence="11">
    <location>
        <position position="492"/>
    </location>
    <ligand>
        <name>heme</name>
        <dbReference type="ChEBI" id="CHEBI:30413"/>
    </ligand>
    <ligandPart>
        <name>Fe</name>
        <dbReference type="ChEBI" id="CHEBI:18248"/>
    </ligandPart>
</feature>
<dbReference type="STRING" id="56857.A0A200PQ40"/>
<keyword evidence="6 13" id="KW-1133">Transmembrane helix</keyword>
<evidence type="ECO:0000256" key="6">
    <source>
        <dbReference type="ARBA" id="ARBA00022989"/>
    </source>
</evidence>
<dbReference type="PANTHER" id="PTHR24282">
    <property type="entry name" value="CYTOCHROME P450 FAMILY MEMBER"/>
    <property type="match status" value="1"/>
</dbReference>
<reference evidence="14 15" key="1">
    <citation type="journal article" date="2017" name="Mol. Plant">
        <title>The Genome of Medicinal Plant Macleaya cordata Provides New Insights into Benzylisoquinoline Alkaloids Metabolism.</title>
        <authorList>
            <person name="Liu X."/>
            <person name="Liu Y."/>
            <person name="Huang P."/>
            <person name="Ma Y."/>
            <person name="Qing Z."/>
            <person name="Tang Q."/>
            <person name="Cao H."/>
            <person name="Cheng P."/>
            <person name="Zheng Y."/>
            <person name="Yuan Z."/>
            <person name="Zhou Y."/>
            <person name="Liu J."/>
            <person name="Tang Z."/>
            <person name="Zhuo Y."/>
            <person name="Zhang Y."/>
            <person name="Yu L."/>
            <person name="Huang J."/>
            <person name="Yang P."/>
            <person name="Peng Q."/>
            <person name="Zhang J."/>
            <person name="Jiang W."/>
            <person name="Zhang Z."/>
            <person name="Lin K."/>
            <person name="Ro D.K."/>
            <person name="Chen X."/>
            <person name="Xiong X."/>
            <person name="Shang Y."/>
            <person name="Huang S."/>
            <person name="Zeng J."/>
        </authorList>
    </citation>
    <scope>NUCLEOTIDE SEQUENCE [LARGE SCALE GENOMIC DNA]</scope>
    <source>
        <strain evidence="15">cv. BLH2017</strain>
        <tissue evidence="14">Root</tissue>
    </source>
</reference>
<feature type="transmembrane region" description="Helical" evidence="13">
    <location>
        <begin position="35"/>
        <end position="57"/>
    </location>
</feature>
<evidence type="ECO:0000256" key="1">
    <source>
        <dbReference type="ARBA" id="ARBA00004370"/>
    </source>
</evidence>
<accession>A0A200PQ40</accession>
<evidence type="ECO:0000256" key="12">
    <source>
        <dbReference type="RuleBase" id="RU000461"/>
    </source>
</evidence>
<dbReference type="PRINTS" id="PR00463">
    <property type="entry name" value="EP450I"/>
</dbReference>
<proteinExistence type="inferred from homology"/>
<dbReference type="InterPro" id="IPR050665">
    <property type="entry name" value="Cytochrome_P450_Monooxygen"/>
</dbReference>
<dbReference type="InParanoid" id="A0A200PQ40"/>
<dbReference type="InterPro" id="IPR036396">
    <property type="entry name" value="Cyt_P450_sf"/>
</dbReference>
<dbReference type="GO" id="GO:0016020">
    <property type="term" value="C:membrane"/>
    <property type="evidence" value="ECO:0007669"/>
    <property type="project" value="UniProtKB-SubCell"/>
</dbReference>
<evidence type="ECO:0000256" key="7">
    <source>
        <dbReference type="ARBA" id="ARBA00023002"/>
    </source>
</evidence>
<evidence type="ECO:0000256" key="8">
    <source>
        <dbReference type="ARBA" id="ARBA00023004"/>
    </source>
</evidence>
<evidence type="ECO:0000256" key="11">
    <source>
        <dbReference type="PIRSR" id="PIRSR602401-1"/>
    </source>
</evidence>
<comment type="caution">
    <text evidence="14">The sequence shown here is derived from an EMBL/GenBank/DDBJ whole genome shotgun (WGS) entry which is preliminary data.</text>
</comment>
<sequence>MGLGLVWNALGNFSSSSEAEEGVKKHMGALVSNALLFWISSTALVLILLISIIKFLYSVWIKPKMVERYLNKQGVKGPSYKFMYGNAKEMMMLSRKAQSKPMNISHDIMPRVNPFLQNKMMEYGKMFLVWFGTTPRVIILDPKLIRDFMSNKTDELEKLKLSSNAQLFVTGVAKYEGDKWVKHRKILNPAFHMEKLKRMLPAFSICCNELINKWDNLVASTGSSEVDVWPEFRDFTGDVISRAAFGSSFEEGRRIFQLQIEQAQLFFKTQRVSAFSVFSFLPSKENSRRKEIYNEVRALLRKIIVNRMNAIRRGEMVKDDLLGLLMESNLNESQSGNSMTMDEVIEECKLFYFAGQETTSILLSWTMVLLGMNPDWQNRARDEVLQVFGESEPNFDDLSKLKIMTMILNEVLRLYPPTTTLLRTTRKKIKLGDIYYPAGVQLFTPVHMLHHDPDLWGEDVNEFNPERFSGGIAKASKDQLSFFPFGWGPRICIGQNFALIEAKVALSKILQHFSFELSPSYAHAPQVLLNLYPQRGAQIILRKL</sequence>
<dbReference type="Pfam" id="PF00067">
    <property type="entry name" value="p450"/>
    <property type="match status" value="1"/>
</dbReference>
<protein>
    <submittedName>
        <fullName evidence="14">Cytochrome P450</fullName>
    </submittedName>
</protein>
<dbReference type="GO" id="GO:0004497">
    <property type="term" value="F:monooxygenase activity"/>
    <property type="evidence" value="ECO:0007669"/>
    <property type="project" value="UniProtKB-KW"/>
</dbReference>
<name>A0A200PQ40_MACCD</name>
<dbReference type="FunFam" id="1.10.630.10:FF:000029">
    <property type="entry name" value="Cytochrome P450 734A1"/>
    <property type="match status" value="1"/>
</dbReference>
<dbReference type="InterPro" id="IPR017972">
    <property type="entry name" value="Cyt_P450_CS"/>
</dbReference>
<dbReference type="OMA" id="RMEHINR"/>
<keyword evidence="15" id="KW-1185">Reference proteome</keyword>
<dbReference type="InterPro" id="IPR002401">
    <property type="entry name" value="Cyt_P450_E_grp-I"/>
</dbReference>
<evidence type="ECO:0000256" key="10">
    <source>
        <dbReference type="ARBA" id="ARBA00023136"/>
    </source>
</evidence>
<dbReference type="GO" id="GO:0033075">
    <property type="term" value="P:isoquinoline alkaloid biosynthetic process"/>
    <property type="evidence" value="ECO:0007669"/>
    <property type="project" value="UniProtKB-ARBA"/>
</dbReference>
<comment type="similarity">
    <text evidence="2 12">Belongs to the cytochrome P450 family.</text>
</comment>
<dbReference type="OrthoDB" id="1470350at2759"/>
<gene>
    <name evidence="14" type="ORF">BVC80_1183g21</name>
</gene>
<keyword evidence="5 11" id="KW-0479">Metal-binding</keyword>
<evidence type="ECO:0000313" key="15">
    <source>
        <dbReference type="Proteomes" id="UP000195402"/>
    </source>
</evidence>
<dbReference type="AlphaFoldDB" id="A0A200PQ40"/>
<dbReference type="Proteomes" id="UP000195402">
    <property type="component" value="Unassembled WGS sequence"/>
</dbReference>
<evidence type="ECO:0000256" key="9">
    <source>
        <dbReference type="ARBA" id="ARBA00023033"/>
    </source>
</evidence>
<dbReference type="FunCoup" id="A0A200PQ40">
    <property type="interactions" value="756"/>
</dbReference>
<evidence type="ECO:0000256" key="3">
    <source>
        <dbReference type="ARBA" id="ARBA00022617"/>
    </source>
</evidence>
<comment type="subcellular location">
    <subcellularLocation>
        <location evidence="1">Membrane</location>
    </subcellularLocation>
</comment>
<organism evidence="14 15">
    <name type="scientific">Macleaya cordata</name>
    <name type="common">Five-seeded plume-poppy</name>
    <name type="synonym">Bocconia cordata</name>
    <dbReference type="NCBI Taxonomy" id="56857"/>
    <lineage>
        <taxon>Eukaryota</taxon>
        <taxon>Viridiplantae</taxon>
        <taxon>Streptophyta</taxon>
        <taxon>Embryophyta</taxon>
        <taxon>Tracheophyta</taxon>
        <taxon>Spermatophyta</taxon>
        <taxon>Magnoliopsida</taxon>
        <taxon>Ranunculales</taxon>
        <taxon>Papaveraceae</taxon>
        <taxon>Papaveroideae</taxon>
        <taxon>Macleaya</taxon>
    </lineage>
</organism>
<keyword evidence="8 11" id="KW-0408">Iron</keyword>
<evidence type="ECO:0000256" key="4">
    <source>
        <dbReference type="ARBA" id="ARBA00022692"/>
    </source>
</evidence>
<evidence type="ECO:0000256" key="2">
    <source>
        <dbReference type="ARBA" id="ARBA00010617"/>
    </source>
</evidence>
<evidence type="ECO:0000313" key="14">
    <source>
        <dbReference type="EMBL" id="OVA00334.1"/>
    </source>
</evidence>
<keyword evidence="3 11" id="KW-0349">Heme</keyword>
<keyword evidence="9 12" id="KW-0503">Monooxygenase</keyword>
<dbReference type="SUPFAM" id="SSF48264">
    <property type="entry name" value="Cytochrome P450"/>
    <property type="match status" value="1"/>
</dbReference>
<keyword evidence="4 13" id="KW-0812">Transmembrane</keyword>
<keyword evidence="10 13" id="KW-0472">Membrane</keyword>
<dbReference type="PROSITE" id="PS00086">
    <property type="entry name" value="CYTOCHROME_P450"/>
    <property type="match status" value="1"/>
</dbReference>